<dbReference type="Gene3D" id="3.20.20.80">
    <property type="entry name" value="Glycosidases"/>
    <property type="match status" value="1"/>
</dbReference>
<dbReference type="GO" id="GO:0005975">
    <property type="term" value="P:carbohydrate metabolic process"/>
    <property type="evidence" value="ECO:0007669"/>
    <property type="project" value="InterPro"/>
</dbReference>
<dbReference type="InterPro" id="IPR001223">
    <property type="entry name" value="Glyco_hydro18_cat"/>
</dbReference>
<dbReference type="SUPFAM" id="SSF51445">
    <property type="entry name" value="(Trans)glycosidases"/>
    <property type="match status" value="1"/>
</dbReference>
<dbReference type="PROSITE" id="PS51910">
    <property type="entry name" value="GH18_2"/>
    <property type="match status" value="1"/>
</dbReference>
<evidence type="ECO:0000313" key="3">
    <source>
        <dbReference type="Proteomes" id="UP000076555"/>
    </source>
</evidence>
<accession>A0A166I324</accession>
<gene>
    <name evidence="2" type="ORF">A2T98_21425</name>
</gene>
<dbReference type="RefSeq" id="WP_063874502.1">
    <property type="nucleotide sequence ID" value="NZ_CAWMRI010000281.1"/>
</dbReference>
<dbReference type="InterPro" id="IPR017853">
    <property type="entry name" value="GH"/>
</dbReference>
<evidence type="ECO:0000313" key="2">
    <source>
        <dbReference type="EMBL" id="KZL47801.1"/>
    </source>
</evidence>
<dbReference type="EMBL" id="LWAJ01000281">
    <property type="protein sequence ID" value="KZL47801.1"/>
    <property type="molecule type" value="Genomic_DNA"/>
</dbReference>
<organism evidence="2 3">
    <name type="scientific">Nodularia spumigena CENA596</name>
    <dbReference type="NCBI Taxonomy" id="1819295"/>
    <lineage>
        <taxon>Bacteria</taxon>
        <taxon>Bacillati</taxon>
        <taxon>Cyanobacteriota</taxon>
        <taxon>Cyanophyceae</taxon>
        <taxon>Nostocales</taxon>
        <taxon>Nodulariaceae</taxon>
        <taxon>Nodularia</taxon>
    </lineage>
</organism>
<dbReference type="OrthoDB" id="9775889at2"/>
<dbReference type="AlphaFoldDB" id="A0A166I324"/>
<dbReference type="Proteomes" id="UP000076555">
    <property type="component" value="Unassembled WGS sequence"/>
</dbReference>
<sequence>MRHYDVSPDYILGGYIPSWRIDGNTNPEEIPVNQLTHLFYAFADVDPDGNVSLYADGLNGDTDYVKQQGIGGAFFWEITGDLPLDHPDSLINIAATNLGI</sequence>
<comment type="caution">
    <text evidence="2">The sequence shown here is derived from an EMBL/GenBank/DDBJ whole genome shotgun (WGS) entry which is preliminary data.</text>
</comment>
<protein>
    <recommendedName>
        <fullName evidence="1">GH18 domain-containing protein</fullName>
    </recommendedName>
</protein>
<name>A0A166I324_NODSP</name>
<feature type="domain" description="GH18" evidence="1">
    <location>
        <begin position="10"/>
        <end position="100"/>
    </location>
</feature>
<evidence type="ECO:0000259" key="1">
    <source>
        <dbReference type="PROSITE" id="PS51910"/>
    </source>
</evidence>
<reference evidence="2 3" key="1">
    <citation type="submission" date="2016-04" db="EMBL/GenBank/DDBJ databases">
        <title>Draft Genome Assembly of the Bloom-forming Cyanobacterium Nodularia spumigena Strain CENA596 in Shrimp Production Ponds.</title>
        <authorList>
            <person name="Popin R.V."/>
            <person name="Rigonato J."/>
            <person name="Abreu V.A."/>
            <person name="Andreote A.P."/>
            <person name="Silveira S.B."/>
            <person name="Odebrecht C."/>
            <person name="Fiore M.F."/>
        </authorList>
    </citation>
    <scope>NUCLEOTIDE SEQUENCE [LARGE SCALE GENOMIC DNA]</scope>
    <source>
        <strain evidence="2 3">CENA596</strain>
    </source>
</reference>
<proteinExistence type="predicted"/>